<dbReference type="Proteomes" id="UP000002508">
    <property type="component" value="Chromosome"/>
</dbReference>
<gene>
    <name evidence="1" type="ordered locus">Cagg_1124</name>
</gene>
<sequence length="677" mass="77193">MTHHAPPTPHTESSWRSLILREFTPKVARLTLVADPDGLLLEEGVLDGIRSQGFELIPFDDHIAFRYVYEAKFRSRWDRGEDTDLVVVLRSPSSDLTTLPYDLLQAGRKLSFNLGDLFPKLSYPVVAALDKTWFDTLFEAQAKYAQEQLGDTATKAFVLRHVFEIAPELIKQPSDLLHILLRRHYRRQRIPAILDEHLLQELRQTSLFADWPLEAIIPDAQAFFAFLQERWPVFLDRFAAEMPGEQMHVRERAPAYELPALHLPFDHPDVRIYIDNLFLEGILQPVAHDQSHELAKTWVKYGIKISPAEDRLRRVKGLLASCETSLPNEKANYREWIHFAQQWAQLNALITEGELQAETDAKIRQFTNGVDAQFLAWVKQHYGNLFNLPATDPVMLHHLPRYFAHSLPPKSKLAFLLVDGLSLDQWITLREVLHEQEPTLLFRERAVFAWIPTITSVSRQAAFAGQPPIYFSESIHTTHKEPELWTTFWEKQELSKAEVAYLKGLGNGQGDVQKIDELIAQPKLRVVGLVINKVDDIMHGMQLGSAGMHNQIRQWARQGFMRDLITLLLGKGFHIYLASDHGNIEASGVGRPSEGVVAEVRGERVRVYSDFRLRQQTEAVFPGSLAWGSVGLPANYFVLIAPNRAAFVPKNEIIVSHGGISVEELIVPFVQIERRSQ</sequence>
<proteinExistence type="predicted"/>
<dbReference type="eggNOG" id="COG1524">
    <property type="taxonomic scope" value="Bacteria"/>
</dbReference>
<dbReference type="HOGENOM" id="CLU_030086_0_0_0"/>
<reference evidence="1" key="1">
    <citation type="submission" date="2008-12" db="EMBL/GenBank/DDBJ databases">
        <title>Complete sequence of Chloroflexus aggregans DSM 9485.</title>
        <authorList>
            <consortium name="US DOE Joint Genome Institute"/>
            <person name="Lucas S."/>
            <person name="Copeland A."/>
            <person name="Lapidus A."/>
            <person name="Glavina del Rio T."/>
            <person name="Dalin E."/>
            <person name="Tice H."/>
            <person name="Pitluck S."/>
            <person name="Foster B."/>
            <person name="Larimer F."/>
            <person name="Land M."/>
            <person name="Hauser L."/>
            <person name="Kyrpides N."/>
            <person name="Mikhailova N."/>
            <person name="Bryant D."/>
            <person name="Richardson P."/>
        </authorList>
    </citation>
    <scope>NUCLEOTIDE SEQUENCE</scope>
    <source>
        <strain evidence="1">DSM 9485</strain>
    </source>
</reference>
<protein>
    <submittedName>
        <fullName evidence="1">PglZ domain protein</fullName>
    </submittedName>
</protein>
<dbReference type="STRING" id="326427.Cagg_1124"/>
<dbReference type="EMBL" id="CP001337">
    <property type="protein sequence ID" value="ACL24034.1"/>
    <property type="molecule type" value="Genomic_DNA"/>
</dbReference>
<evidence type="ECO:0000313" key="2">
    <source>
        <dbReference type="Proteomes" id="UP000002508"/>
    </source>
</evidence>
<dbReference type="NCBIfam" id="NF033449">
    <property type="entry name" value="BREX_PglZ_3"/>
    <property type="match status" value="1"/>
</dbReference>
<dbReference type="AlphaFoldDB" id="B8G777"/>
<name>B8G777_CHLAD</name>
<evidence type="ECO:0000313" key="1">
    <source>
        <dbReference type="EMBL" id="ACL24034.1"/>
    </source>
</evidence>
<dbReference type="Pfam" id="PF08665">
    <property type="entry name" value="PglZ"/>
    <property type="match status" value="1"/>
</dbReference>
<organism evidence="1 2">
    <name type="scientific">Chloroflexus aggregans (strain MD-66 / DSM 9485)</name>
    <dbReference type="NCBI Taxonomy" id="326427"/>
    <lineage>
        <taxon>Bacteria</taxon>
        <taxon>Bacillati</taxon>
        <taxon>Chloroflexota</taxon>
        <taxon>Chloroflexia</taxon>
        <taxon>Chloroflexales</taxon>
        <taxon>Chloroflexineae</taxon>
        <taxon>Chloroflexaceae</taxon>
        <taxon>Chloroflexus</taxon>
    </lineage>
</organism>
<dbReference type="RefSeq" id="WP_012616398.1">
    <property type="nucleotide sequence ID" value="NC_011831.1"/>
</dbReference>
<dbReference type="KEGG" id="cag:Cagg_1124"/>
<keyword evidence="2" id="KW-1185">Reference proteome</keyword>
<dbReference type="OrthoDB" id="9769734at2"/>
<accession>B8G777</accession>